<keyword evidence="4" id="KW-1185">Reference proteome</keyword>
<evidence type="ECO:0000259" key="2">
    <source>
        <dbReference type="Pfam" id="PF08276"/>
    </source>
</evidence>
<dbReference type="Proteomes" id="UP000325577">
    <property type="component" value="Linkage Group LG5"/>
</dbReference>
<gene>
    <name evidence="3" type="ORF">F0562_011945</name>
</gene>
<dbReference type="PANTHER" id="PTHR32444:SF128">
    <property type="entry name" value="CURCULIN-LIKE (MANNOSE-BINDING) LECTIN FAMILY PROTEIN"/>
    <property type="match status" value="1"/>
</dbReference>
<organism evidence="3 4">
    <name type="scientific">Nyssa sinensis</name>
    <dbReference type="NCBI Taxonomy" id="561372"/>
    <lineage>
        <taxon>Eukaryota</taxon>
        <taxon>Viridiplantae</taxon>
        <taxon>Streptophyta</taxon>
        <taxon>Embryophyta</taxon>
        <taxon>Tracheophyta</taxon>
        <taxon>Spermatophyta</taxon>
        <taxon>Magnoliopsida</taxon>
        <taxon>eudicotyledons</taxon>
        <taxon>Gunneridae</taxon>
        <taxon>Pentapetalae</taxon>
        <taxon>asterids</taxon>
        <taxon>Cornales</taxon>
        <taxon>Nyssaceae</taxon>
        <taxon>Nyssa</taxon>
    </lineage>
</organism>
<dbReference type="Gene3D" id="3.30.200.20">
    <property type="entry name" value="Phosphorylase Kinase, domain 1"/>
    <property type="match status" value="1"/>
</dbReference>
<dbReference type="AlphaFoldDB" id="A0A5J4ZU83"/>
<keyword evidence="1" id="KW-0812">Transmembrane</keyword>
<evidence type="ECO:0000313" key="4">
    <source>
        <dbReference type="Proteomes" id="UP000325577"/>
    </source>
</evidence>
<reference evidence="3 4" key="1">
    <citation type="submission" date="2019-09" db="EMBL/GenBank/DDBJ databases">
        <title>A chromosome-level genome assembly of the Chinese tupelo Nyssa sinensis.</title>
        <authorList>
            <person name="Yang X."/>
            <person name="Kang M."/>
            <person name="Yang Y."/>
            <person name="Xiong H."/>
            <person name="Wang M."/>
            <person name="Zhang Z."/>
            <person name="Wang Z."/>
            <person name="Wu H."/>
            <person name="Ma T."/>
            <person name="Liu J."/>
            <person name="Xi Z."/>
        </authorList>
    </citation>
    <scope>NUCLEOTIDE SEQUENCE [LARGE SCALE GENOMIC DNA]</scope>
    <source>
        <strain evidence="3">J267</strain>
        <tissue evidence="3">Leaf</tissue>
    </source>
</reference>
<dbReference type="OrthoDB" id="4062651at2759"/>
<dbReference type="EMBL" id="CM018048">
    <property type="protein sequence ID" value="KAA8521218.1"/>
    <property type="molecule type" value="Genomic_DNA"/>
</dbReference>
<dbReference type="SUPFAM" id="SSF56112">
    <property type="entry name" value="Protein kinase-like (PK-like)"/>
    <property type="match status" value="1"/>
</dbReference>
<sequence length="264" mass="29518">MALDYQGYIYDSQTRPVMVKVDLCYGYNTNGGCELWDQPNCGNGRNSSLRFELISGSFGIFFSVLPDNRSLSDCRAKCWNDCDCIGFQSFPGGCVYWNGDLEFFPDVTDASPRRYVLISQPPPTEPPLSQPLAMEPPLTSNNTELNAGGMAKRVRIIVPTVLVPVLLVLLSAILCYLRKRRIGLQGDDERRQEKVLREFMTSIEFMAIDELENDGHNGRDLKVFSFVSIMAATNGFSIESKLGEGGFGPVYKVCFREENVAFVN</sequence>
<evidence type="ECO:0000313" key="3">
    <source>
        <dbReference type="EMBL" id="KAA8521218.1"/>
    </source>
</evidence>
<feature type="transmembrane region" description="Helical" evidence="1">
    <location>
        <begin position="156"/>
        <end position="177"/>
    </location>
</feature>
<keyword evidence="1" id="KW-0472">Membrane</keyword>
<dbReference type="PANTHER" id="PTHR32444">
    <property type="entry name" value="BULB-TYPE LECTIN DOMAIN-CONTAINING PROTEIN"/>
    <property type="match status" value="1"/>
</dbReference>
<dbReference type="InterPro" id="IPR011009">
    <property type="entry name" value="Kinase-like_dom_sf"/>
</dbReference>
<feature type="domain" description="Apple" evidence="2">
    <location>
        <begin position="68"/>
        <end position="101"/>
    </location>
</feature>
<evidence type="ECO:0000256" key="1">
    <source>
        <dbReference type="SAM" id="Phobius"/>
    </source>
</evidence>
<proteinExistence type="predicted"/>
<name>A0A5J4ZU83_9ASTE</name>
<protein>
    <recommendedName>
        <fullName evidence="2">Apple domain-containing protein</fullName>
    </recommendedName>
</protein>
<dbReference type="Pfam" id="PF08276">
    <property type="entry name" value="PAN_2"/>
    <property type="match status" value="1"/>
</dbReference>
<dbReference type="InterPro" id="IPR003609">
    <property type="entry name" value="Pan_app"/>
</dbReference>
<keyword evidence="1" id="KW-1133">Transmembrane helix</keyword>
<accession>A0A5J4ZU83</accession>